<dbReference type="InterPro" id="IPR025164">
    <property type="entry name" value="Toastrack_DUF4097"/>
</dbReference>
<evidence type="ECO:0000313" key="3">
    <source>
        <dbReference type="Proteomes" id="UP000504882"/>
    </source>
</evidence>
<name>A0ABY2E5Z5_9MICO</name>
<dbReference type="EMBL" id="SMNA01000003">
    <property type="protein sequence ID" value="TDE95884.1"/>
    <property type="molecule type" value="Genomic_DNA"/>
</dbReference>
<dbReference type="Pfam" id="PF13349">
    <property type="entry name" value="DUF4097"/>
    <property type="match status" value="1"/>
</dbReference>
<evidence type="ECO:0000259" key="1">
    <source>
        <dbReference type="Pfam" id="PF13349"/>
    </source>
</evidence>
<comment type="caution">
    <text evidence="2">The sequence shown here is derived from an EMBL/GenBank/DDBJ whole genome shotgun (WGS) entry which is preliminary data.</text>
</comment>
<sequence>MTDYEFPVTGPIRVQAKIRASDLILAAADAADAADVPGLVRVRLIARGSDGGALAEATRVTFEGGDLRIEVPSMRTRLFGGSSRLRVEVDVPSGTDLDVESGSGDVITSGQLAAVRARSGSGDVEIRAAADLDSTSGSGDVTVGTVGSGHLVSGSGDLHIGHAGSLEVRTGSGDVSVDQGNDVDAATGSGDITIKEVGGRVGLRTGSGDLVVRRALDGEITAKAASGDVTVGVPHGTAAMLDCSAVSGSVRSELAPGDGPDGEGGAVVLRLRTVSGDVLVRRA</sequence>
<dbReference type="Proteomes" id="UP000504882">
    <property type="component" value="Unassembled WGS sequence"/>
</dbReference>
<accession>A0ABY2E5Z5</accession>
<protein>
    <recommendedName>
        <fullName evidence="1">DUF4097 domain-containing protein</fullName>
    </recommendedName>
</protein>
<organism evidence="2 3">
    <name type="scientific">Occultella glacieicola</name>
    <dbReference type="NCBI Taxonomy" id="2518684"/>
    <lineage>
        <taxon>Bacteria</taxon>
        <taxon>Bacillati</taxon>
        <taxon>Actinomycetota</taxon>
        <taxon>Actinomycetes</taxon>
        <taxon>Micrococcales</taxon>
        <taxon>Ruaniaceae</taxon>
        <taxon>Occultella</taxon>
    </lineage>
</organism>
<proteinExistence type="predicted"/>
<evidence type="ECO:0000313" key="2">
    <source>
        <dbReference type="EMBL" id="TDE95884.1"/>
    </source>
</evidence>
<gene>
    <name evidence="2" type="ORF">EXU48_06395</name>
</gene>
<reference evidence="2 3" key="1">
    <citation type="submission" date="2019-03" db="EMBL/GenBank/DDBJ databases">
        <title>Genomic features of bacteria from cold environments.</title>
        <authorList>
            <person name="Shen L."/>
        </authorList>
    </citation>
    <scope>NUCLEOTIDE SEQUENCE [LARGE SCALE GENOMIC DNA]</scope>
    <source>
        <strain evidence="3">T3246-1</strain>
    </source>
</reference>
<feature type="domain" description="DUF4097" evidence="1">
    <location>
        <begin position="63"/>
        <end position="280"/>
    </location>
</feature>
<dbReference type="RefSeq" id="WP_133106813.1">
    <property type="nucleotide sequence ID" value="NZ_SMNA01000003.1"/>
</dbReference>
<keyword evidence="3" id="KW-1185">Reference proteome</keyword>